<name>A0A0C1W4W8_9VIBR</name>
<feature type="transmembrane region" description="Helical" evidence="1">
    <location>
        <begin position="6"/>
        <end position="22"/>
    </location>
</feature>
<dbReference type="EMBL" id="JPRD01000037">
    <property type="protein sequence ID" value="KIF51452.1"/>
    <property type="molecule type" value="Genomic_DNA"/>
</dbReference>
<proteinExistence type="predicted"/>
<keyword evidence="1" id="KW-0472">Membrane</keyword>
<reference evidence="2 3" key="1">
    <citation type="submission" date="2014-07" db="EMBL/GenBank/DDBJ databases">
        <title>Unique and conserved regions in Vibrio harveyi and related species in comparison with the shrimp pathogen Vibrio harveyi CAIM 1792.</title>
        <authorList>
            <person name="Espinoza-Valles I."/>
            <person name="Vora G."/>
            <person name="Leekitcharoenphon P."/>
            <person name="Ussery D."/>
            <person name="Hoj L."/>
            <person name="Gomez-Gil B."/>
        </authorList>
    </citation>
    <scope>NUCLEOTIDE SEQUENCE [LARGE SCALE GENOMIC DNA]</scope>
    <source>
        <strain evidence="3">CAIM 1854 / LMG 25443</strain>
    </source>
</reference>
<evidence type="ECO:0000313" key="2">
    <source>
        <dbReference type="EMBL" id="KIF51452.1"/>
    </source>
</evidence>
<dbReference type="PATRIC" id="fig|1229493.5.peg.3291"/>
<comment type="caution">
    <text evidence="2">The sequence shown here is derived from an EMBL/GenBank/DDBJ whole genome shotgun (WGS) entry which is preliminary data.</text>
</comment>
<sequence>MNTTLLIIISILVPTLLVLIIARNRKSRRNTVDSITSDTSDTSEAIDEFGCDLAIVDDNGIKVLESREIEKIPDRAHLIESSSSAINRVTHLTSDLFKGSVSVPNKTVEVLFKPDIQQGLSDGTYKLMRTKSGEILADAVDSSNKIVGKARLIQGGKAKQLASGAFQLVSIAVAQSHLADIERSLSAIKDSISEVLERQENEDKARITGAFDYLREISEHMKELRCPDELPQQKRNAIEVIIKDSYSWRNKLEEDMASLTKNISILKDQDNFGTGDTFEHLKSLIERIRPLLKRRELFLNLASVINFVTAYLDPAKREYSSIDINESRWSNLIEQFKDAVLERESKLMCKAFWNSNETLELRRDKLRSLSFDYHRTGNEQQHEYLTLRSSLVESMSRFIEPSGNVRIAMSFDGKGVVSSAAVL</sequence>
<dbReference type="AlphaFoldDB" id="A0A0C1W4W8"/>
<keyword evidence="1" id="KW-0812">Transmembrane</keyword>
<keyword evidence="1" id="KW-1133">Transmembrane helix</keyword>
<dbReference type="Proteomes" id="UP000031586">
    <property type="component" value="Unassembled WGS sequence"/>
</dbReference>
<dbReference type="RefSeq" id="WP_020197068.1">
    <property type="nucleotide sequence ID" value="NZ_BAOH01000097.1"/>
</dbReference>
<gene>
    <name evidence="2" type="ORF">H735_19800</name>
</gene>
<evidence type="ECO:0000313" key="3">
    <source>
        <dbReference type="Proteomes" id="UP000031586"/>
    </source>
</evidence>
<accession>A0A0C1W4W8</accession>
<protein>
    <submittedName>
        <fullName evidence="2">Uncharacterized protein</fullName>
    </submittedName>
</protein>
<evidence type="ECO:0000256" key="1">
    <source>
        <dbReference type="SAM" id="Phobius"/>
    </source>
</evidence>
<organism evidence="2 3">
    <name type="scientific">Vibrio owensii CAIM 1854 = LMG 25443</name>
    <dbReference type="NCBI Taxonomy" id="1229493"/>
    <lineage>
        <taxon>Bacteria</taxon>
        <taxon>Pseudomonadati</taxon>
        <taxon>Pseudomonadota</taxon>
        <taxon>Gammaproteobacteria</taxon>
        <taxon>Vibrionales</taxon>
        <taxon>Vibrionaceae</taxon>
        <taxon>Vibrio</taxon>
    </lineage>
</organism>